<keyword evidence="1" id="KW-0175">Coiled coil</keyword>
<accession>A0AAV9ZD05</accession>
<dbReference type="Proteomes" id="UP001362999">
    <property type="component" value="Unassembled WGS sequence"/>
</dbReference>
<evidence type="ECO:0000313" key="3">
    <source>
        <dbReference type="Proteomes" id="UP001362999"/>
    </source>
</evidence>
<evidence type="ECO:0000313" key="2">
    <source>
        <dbReference type="EMBL" id="KAK6978021.1"/>
    </source>
</evidence>
<comment type="caution">
    <text evidence="2">The sequence shown here is derived from an EMBL/GenBank/DDBJ whole genome shotgun (WGS) entry which is preliminary data.</text>
</comment>
<dbReference type="EMBL" id="JAWWNJ010000162">
    <property type="protein sequence ID" value="KAK6978021.1"/>
    <property type="molecule type" value="Genomic_DNA"/>
</dbReference>
<sequence length="375" mass="42256">MLDSMEADRAFLAEQDAKILNLEAQIAALQSSISELRAAKQPVQQRLDSYQYPVLTLPNEIIGEIFLRFLPPYPEPPPLTGILSPTSLTQICREWRNIALSTPALWRAIHVDQAAVTTYEWLRAEYTVSLLLLWLQRSSPYPLSICVVDFDPSTPLLSILLHHQARWEHLEATCNNARVLGNPALDVPMPLLRTCSFHFTTELSVAPKRSIFQDAPLLRTVSLDECGTLSVALPWSQLTALKLRCLFSEECMSIFQHASCLVHCTIDLWDGSEALQRDDHHARGDVVLPRLETLIILSSSDTDPEFLSRLIMPALLHFELPEVFLTWPEDDPIPYLKDLLAKYGCELQELEISYASAPESLYRSAFPSIASIVLP</sequence>
<reference evidence="2 3" key="1">
    <citation type="journal article" date="2024" name="J Genomics">
        <title>Draft genome sequencing and assembly of Favolaschia claudopus CIRM-BRFM 2984 isolated from oak limbs.</title>
        <authorList>
            <person name="Navarro D."/>
            <person name="Drula E."/>
            <person name="Chaduli D."/>
            <person name="Cazenave R."/>
            <person name="Ahrendt S."/>
            <person name="Wang J."/>
            <person name="Lipzen A."/>
            <person name="Daum C."/>
            <person name="Barry K."/>
            <person name="Grigoriev I.V."/>
            <person name="Favel A."/>
            <person name="Rosso M.N."/>
            <person name="Martin F."/>
        </authorList>
    </citation>
    <scope>NUCLEOTIDE SEQUENCE [LARGE SCALE GENOMIC DNA]</scope>
    <source>
        <strain evidence="2 3">CIRM-BRFM 2984</strain>
    </source>
</reference>
<name>A0AAV9ZD05_9AGAR</name>
<keyword evidence="3" id="KW-1185">Reference proteome</keyword>
<evidence type="ECO:0000256" key="1">
    <source>
        <dbReference type="SAM" id="Coils"/>
    </source>
</evidence>
<gene>
    <name evidence="2" type="ORF">R3P38DRAFT_3120464</name>
</gene>
<dbReference type="AlphaFoldDB" id="A0AAV9ZD05"/>
<protein>
    <submittedName>
        <fullName evidence="2">F-box domain-containing protein</fullName>
    </submittedName>
</protein>
<feature type="coiled-coil region" evidence="1">
    <location>
        <begin position="12"/>
        <end position="39"/>
    </location>
</feature>
<organism evidence="2 3">
    <name type="scientific">Favolaschia claudopus</name>
    <dbReference type="NCBI Taxonomy" id="2862362"/>
    <lineage>
        <taxon>Eukaryota</taxon>
        <taxon>Fungi</taxon>
        <taxon>Dikarya</taxon>
        <taxon>Basidiomycota</taxon>
        <taxon>Agaricomycotina</taxon>
        <taxon>Agaricomycetes</taxon>
        <taxon>Agaricomycetidae</taxon>
        <taxon>Agaricales</taxon>
        <taxon>Marasmiineae</taxon>
        <taxon>Mycenaceae</taxon>
        <taxon>Favolaschia</taxon>
    </lineage>
</organism>
<proteinExistence type="predicted"/>
<dbReference type="Gene3D" id="1.20.1280.50">
    <property type="match status" value="1"/>
</dbReference>